<dbReference type="PROSITE" id="PS50977">
    <property type="entry name" value="HTH_TETR_2"/>
    <property type="match status" value="1"/>
</dbReference>
<dbReference type="STRING" id="1074467.JP39_12070"/>
<feature type="DNA-binding region" description="H-T-H motif" evidence="2">
    <location>
        <begin position="34"/>
        <end position="53"/>
    </location>
</feature>
<dbReference type="GO" id="GO:0003677">
    <property type="term" value="F:DNA binding"/>
    <property type="evidence" value="ECO:0007669"/>
    <property type="project" value="UniProtKB-UniRule"/>
</dbReference>
<evidence type="ECO:0000313" key="4">
    <source>
        <dbReference type="EMBL" id="ALB30035.1"/>
    </source>
</evidence>
<dbReference type="InterPro" id="IPR009057">
    <property type="entry name" value="Homeodomain-like_sf"/>
</dbReference>
<keyword evidence="5" id="KW-1185">Reference proteome</keyword>
<protein>
    <submittedName>
        <fullName evidence="4">Transcriptional regulator</fullName>
    </submittedName>
</protein>
<sequence length="180" mass="20837">MVGIKNNRRAQYTRQVIQDTVLSLLENKAINAITVTEVCKLSDINRSTFYRYYDDVYECVDSIETKFLESFDLDSVESPIQGMEMVLEEFYQHKILSNLVFVEGKTRLLEKLFETLGNNGPDVNAYQDAYLMAGMQSILKKWVKDGMKLTPHELTKVIVSIVFADDIQYLRPFMNQGIKR</sequence>
<dbReference type="Proteomes" id="UP000061546">
    <property type="component" value="Chromosome"/>
</dbReference>
<dbReference type="PANTHER" id="PTHR43479">
    <property type="entry name" value="ACREF/ENVCD OPERON REPRESSOR-RELATED"/>
    <property type="match status" value="1"/>
</dbReference>
<dbReference type="RefSeq" id="WP_041499006.1">
    <property type="nucleotide sequence ID" value="NZ_BJDV01000004.1"/>
</dbReference>
<dbReference type="InterPro" id="IPR001647">
    <property type="entry name" value="HTH_TetR"/>
</dbReference>
<dbReference type="OrthoDB" id="9810250at2"/>
<dbReference type="AlphaFoldDB" id="A0A0K2LFI2"/>
<dbReference type="Gene3D" id="1.10.357.10">
    <property type="entry name" value="Tetracycline Repressor, domain 2"/>
    <property type="match status" value="1"/>
</dbReference>
<name>A0A0K2LFI2_9LACO</name>
<keyword evidence="1 2" id="KW-0238">DNA-binding</keyword>
<dbReference type="KEGG" id="lhi:JP39_12070"/>
<proteinExistence type="predicted"/>
<feature type="domain" description="HTH tetR-type" evidence="3">
    <location>
        <begin position="11"/>
        <end position="71"/>
    </location>
</feature>
<evidence type="ECO:0000256" key="2">
    <source>
        <dbReference type="PROSITE-ProRule" id="PRU00335"/>
    </source>
</evidence>
<dbReference type="SUPFAM" id="SSF46689">
    <property type="entry name" value="Homeodomain-like"/>
    <property type="match status" value="1"/>
</dbReference>
<reference evidence="4 5" key="1">
    <citation type="submission" date="2015-08" db="EMBL/GenBank/DDBJ databases">
        <title>Genomic sequence of Lactobacillus heilongjiangensis DSM 28069, isolated from Chinese traditional pickle.</title>
        <authorList>
            <person name="Jiang X."/>
            <person name="Zheng B."/>
            <person name="Cheng H."/>
        </authorList>
    </citation>
    <scope>NUCLEOTIDE SEQUENCE [LARGE SCALE GENOMIC DNA]</scope>
    <source>
        <strain evidence="4 5">DSM 28069</strain>
    </source>
</reference>
<evidence type="ECO:0000256" key="1">
    <source>
        <dbReference type="ARBA" id="ARBA00023125"/>
    </source>
</evidence>
<gene>
    <name evidence="4" type="ORF">JP39_12070</name>
</gene>
<evidence type="ECO:0000313" key="5">
    <source>
        <dbReference type="Proteomes" id="UP000061546"/>
    </source>
</evidence>
<evidence type="ECO:0000259" key="3">
    <source>
        <dbReference type="PROSITE" id="PS50977"/>
    </source>
</evidence>
<dbReference type="InterPro" id="IPR050624">
    <property type="entry name" value="HTH-type_Tx_Regulator"/>
</dbReference>
<accession>A0A0K2LFI2</accession>
<dbReference type="EMBL" id="CP012559">
    <property type="protein sequence ID" value="ALB30035.1"/>
    <property type="molecule type" value="Genomic_DNA"/>
</dbReference>
<dbReference type="PANTHER" id="PTHR43479:SF11">
    <property type="entry name" value="ACREF_ENVCD OPERON REPRESSOR-RELATED"/>
    <property type="match status" value="1"/>
</dbReference>
<organism evidence="4 5">
    <name type="scientific">Companilactobacillus heilongjiangensis</name>
    <dbReference type="NCBI Taxonomy" id="1074467"/>
    <lineage>
        <taxon>Bacteria</taxon>
        <taxon>Bacillati</taxon>
        <taxon>Bacillota</taxon>
        <taxon>Bacilli</taxon>
        <taxon>Lactobacillales</taxon>
        <taxon>Lactobacillaceae</taxon>
        <taxon>Companilactobacillus</taxon>
    </lineage>
</organism>